<keyword evidence="3" id="KW-0285">Flavoprotein</keyword>
<dbReference type="Gene3D" id="1.20.140.10">
    <property type="entry name" value="Butyryl-CoA Dehydrogenase, subunit A, domain 3"/>
    <property type="match status" value="1"/>
</dbReference>
<comment type="similarity">
    <text evidence="2">Belongs to the acyl-CoA dehydrogenase family.</text>
</comment>
<dbReference type="InterPro" id="IPR009075">
    <property type="entry name" value="AcylCo_DH/oxidase_C"/>
</dbReference>
<dbReference type="PANTHER" id="PTHR43884">
    <property type="entry name" value="ACYL-COA DEHYDROGENASE"/>
    <property type="match status" value="1"/>
</dbReference>
<evidence type="ECO:0000259" key="7">
    <source>
        <dbReference type="Pfam" id="PF02771"/>
    </source>
</evidence>
<gene>
    <name evidence="8" type="ORF">DBW69_02585</name>
</gene>
<comment type="cofactor">
    <cofactor evidence="1">
        <name>FAD</name>
        <dbReference type="ChEBI" id="CHEBI:57692"/>
    </cofactor>
</comment>
<dbReference type="SUPFAM" id="SSF56645">
    <property type="entry name" value="Acyl-CoA dehydrogenase NM domain-like"/>
    <property type="match status" value="1"/>
</dbReference>
<dbReference type="GO" id="GO:0050660">
    <property type="term" value="F:flavin adenine dinucleotide binding"/>
    <property type="evidence" value="ECO:0007669"/>
    <property type="project" value="InterPro"/>
</dbReference>
<dbReference type="InterPro" id="IPR046373">
    <property type="entry name" value="Acyl-CoA_Oxase/DH_mid-dom_sf"/>
</dbReference>
<keyword evidence="4" id="KW-0274">FAD</keyword>
<proteinExistence type="inferred from homology"/>
<dbReference type="Gene3D" id="1.10.540.10">
    <property type="entry name" value="Acyl-CoA dehydrogenase/oxidase, N-terminal domain"/>
    <property type="match status" value="1"/>
</dbReference>
<dbReference type="Gene3D" id="2.40.110.10">
    <property type="entry name" value="Butyryl-CoA Dehydrogenase, subunit A, domain 2"/>
    <property type="match status" value="1"/>
</dbReference>
<accession>A0A368E183</accession>
<dbReference type="AlphaFoldDB" id="A0A368E183"/>
<evidence type="ECO:0000313" key="8">
    <source>
        <dbReference type="EMBL" id="RCL77634.1"/>
    </source>
</evidence>
<evidence type="ECO:0000256" key="3">
    <source>
        <dbReference type="ARBA" id="ARBA00022630"/>
    </source>
</evidence>
<comment type="caution">
    <text evidence="8">The sequence shown here is derived from an EMBL/GenBank/DDBJ whole genome shotgun (WGS) entry which is preliminary data.</text>
</comment>
<evidence type="ECO:0000259" key="6">
    <source>
        <dbReference type="Pfam" id="PF00441"/>
    </source>
</evidence>
<dbReference type="Proteomes" id="UP000252132">
    <property type="component" value="Unassembled WGS sequence"/>
</dbReference>
<dbReference type="SUPFAM" id="SSF47203">
    <property type="entry name" value="Acyl-CoA dehydrogenase C-terminal domain-like"/>
    <property type="match status" value="1"/>
</dbReference>
<dbReference type="EMBL" id="QOQF01000006">
    <property type="protein sequence ID" value="RCL77634.1"/>
    <property type="molecule type" value="Genomic_DNA"/>
</dbReference>
<evidence type="ECO:0000256" key="2">
    <source>
        <dbReference type="ARBA" id="ARBA00009347"/>
    </source>
</evidence>
<dbReference type="Pfam" id="PF02771">
    <property type="entry name" value="Acyl-CoA_dh_N"/>
    <property type="match status" value="1"/>
</dbReference>
<feature type="domain" description="Acyl-CoA dehydrogenase/oxidase C-terminal" evidence="6">
    <location>
        <begin position="219"/>
        <end position="346"/>
    </location>
</feature>
<feature type="domain" description="Acyl-CoA dehydrogenase/oxidase N-terminal" evidence="7">
    <location>
        <begin position="8"/>
        <end position="121"/>
    </location>
</feature>
<dbReference type="InterPro" id="IPR009100">
    <property type="entry name" value="AcylCoA_DH/oxidase_NM_dom_sf"/>
</dbReference>
<dbReference type="CDD" id="cd00567">
    <property type="entry name" value="ACAD"/>
    <property type="match status" value="1"/>
</dbReference>
<organism evidence="8 9">
    <name type="scientific">PS1 clade bacterium</name>
    <dbReference type="NCBI Taxonomy" id="2175152"/>
    <lineage>
        <taxon>Bacteria</taxon>
        <taxon>Pseudomonadati</taxon>
        <taxon>Pseudomonadota</taxon>
        <taxon>Alphaproteobacteria</taxon>
        <taxon>PS1 clade</taxon>
    </lineage>
</organism>
<evidence type="ECO:0000256" key="5">
    <source>
        <dbReference type="ARBA" id="ARBA00023002"/>
    </source>
</evidence>
<sequence length="373" mass="40204">MPPFPFQEDHEMIREAVKGWLSDWEDGGKTLHRVAKEGQGFDRAAWEGFARDQGMAGISIPEQYGGAGMGLLGRTVIMEETGYTLFSVPFFSTCVLAADMIEAFASEDDKKDLLGKIASGDIIISVLDGREKLSLKDNKLSGTLSPATDAAHADLILVAAKDENNDVVLTGYSPNTAGLSVTPYASLDPTRSQAKVSFENVALSDGQAIGKADDVAFSQTLQIAHGSLAAECVGGGQRCLDMTLDYANQRIQFGRQIGSFQSVKHKCADMFIALESARSASYFAASPDLDDDRAAKFEAALIAKNYASEAFFKIAGDAIQMHGGIGFTWEYPLHYFFKRARGNRALFTSSEDGFQMLADQIGLKSHASSISGE</sequence>
<reference evidence="8 9" key="1">
    <citation type="journal article" date="2018" name="Microbiome">
        <title>Fine metagenomic profile of the Mediterranean stratified and mixed water columns revealed by assembly and recruitment.</title>
        <authorList>
            <person name="Haro-Moreno J.M."/>
            <person name="Lopez-Perez M."/>
            <person name="De La Torre J.R."/>
            <person name="Picazo A."/>
            <person name="Camacho A."/>
            <person name="Rodriguez-Valera F."/>
        </authorList>
    </citation>
    <scope>NUCLEOTIDE SEQUENCE [LARGE SCALE GENOMIC DNA]</scope>
    <source>
        <strain evidence="8">MED-G55</strain>
    </source>
</reference>
<evidence type="ECO:0000256" key="4">
    <source>
        <dbReference type="ARBA" id="ARBA00022827"/>
    </source>
</evidence>
<dbReference type="PANTHER" id="PTHR43884:SF20">
    <property type="entry name" value="ACYL-COA DEHYDROGENASE FADE28"/>
    <property type="match status" value="1"/>
</dbReference>
<dbReference type="Pfam" id="PF00441">
    <property type="entry name" value="Acyl-CoA_dh_1"/>
    <property type="match status" value="1"/>
</dbReference>
<dbReference type="GO" id="GO:0003995">
    <property type="term" value="F:acyl-CoA dehydrogenase activity"/>
    <property type="evidence" value="ECO:0007669"/>
    <property type="project" value="TreeGrafter"/>
</dbReference>
<dbReference type="InterPro" id="IPR037069">
    <property type="entry name" value="AcylCoA_DH/ox_N_sf"/>
</dbReference>
<keyword evidence="5" id="KW-0560">Oxidoreductase</keyword>
<name>A0A368E183_9PROT</name>
<evidence type="ECO:0000313" key="9">
    <source>
        <dbReference type="Proteomes" id="UP000252132"/>
    </source>
</evidence>
<dbReference type="InterPro" id="IPR036250">
    <property type="entry name" value="AcylCo_DH-like_C"/>
</dbReference>
<protein>
    <submittedName>
        <fullName evidence="8">Acyl-CoA dehydrogenase</fullName>
    </submittedName>
</protein>
<evidence type="ECO:0000256" key="1">
    <source>
        <dbReference type="ARBA" id="ARBA00001974"/>
    </source>
</evidence>
<dbReference type="InterPro" id="IPR013786">
    <property type="entry name" value="AcylCoA_DH/ox_N"/>
</dbReference>